<dbReference type="GO" id="GO:0003676">
    <property type="term" value="F:nucleic acid binding"/>
    <property type="evidence" value="ECO:0007669"/>
    <property type="project" value="InterPro"/>
</dbReference>
<dbReference type="AlphaFoldDB" id="A0A4U0XTJ8"/>
<dbReference type="Gene3D" id="6.10.250.1770">
    <property type="match status" value="1"/>
</dbReference>
<dbReference type="PANTHER" id="PTHR13191:SF0">
    <property type="entry name" value="RIBOSOMAL RNA-PROCESSING PROTEIN 7 HOMOLOG A-RELATED"/>
    <property type="match status" value="1"/>
</dbReference>
<gene>
    <name evidence="5" type="ORF">B0A49_00738</name>
</gene>
<accession>A0A4U0XTJ8</accession>
<evidence type="ECO:0000259" key="4">
    <source>
        <dbReference type="Pfam" id="PF17799"/>
    </source>
</evidence>
<dbReference type="Gene3D" id="3.30.70.330">
    <property type="match status" value="1"/>
</dbReference>
<dbReference type="OrthoDB" id="5390at2759"/>
<protein>
    <recommendedName>
        <fullName evidence="7">RRM domain-containing protein</fullName>
    </recommendedName>
</protein>
<feature type="compositionally biased region" description="Basic and acidic residues" evidence="2">
    <location>
        <begin position="245"/>
        <end position="266"/>
    </location>
</feature>
<evidence type="ECO:0000313" key="6">
    <source>
        <dbReference type="Proteomes" id="UP000308768"/>
    </source>
</evidence>
<dbReference type="InterPro" id="IPR024326">
    <property type="entry name" value="RRP7_C"/>
</dbReference>
<evidence type="ECO:0000313" key="5">
    <source>
        <dbReference type="EMBL" id="TKA79816.1"/>
    </source>
</evidence>
<organism evidence="5 6">
    <name type="scientific">Cryomyces minteri</name>
    <dbReference type="NCBI Taxonomy" id="331657"/>
    <lineage>
        <taxon>Eukaryota</taxon>
        <taxon>Fungi</taxon>
        <taxon>Dikarya</taxon>
        <taxon>Ascomycota</taxon>
        <taxon>Pezizomycotina</taxon>
        <taxon>Dothideomycetes</taxon>
        <taxon>Dothideomycetes incertae sedis</taxon>
        <taxon>Cryomyces</taxon>
    </lineage>
</organism>
<dbReference type="SUPFAM" id="SSF54928">
    <property type="entry name" value="RNA-binding domain, RBD"/>
    <property type="match status" value="1"/>
</dbReference>
<evidence type="ECO:0000259" key="3">
    <source>
        <dbReference type="Pfam" id="PF12923"/>
    </source>
</evidence>
<keyword evidence="6" id="KW-1185">Reference proteome</keyword>
<dbReference type="Pfam" id="PF17799">
    <property type="entry name" value="RRM_Rrp7"/>
    <property type="match status" value="1"/>
</dbReference>
<dbReference type="InterPro" id="IPR040447">
    <property type="entry name" value="RRM_Rrp7"/>
</dbReference>
<feature type="region of interest" description="Disordered" evidence="2">
    <location>
        <begin position="87"/>
        <end position="124"/>
    </location>
</feature>
<evidence type="ECO:0000256" key="2">
    <source>
        <dbReference type="SAM" id="MobiDB-lite"/>
    </source>
</evidence>
<name>A0A4U0XTJ8_9PEZI</name>
<dbReference type="CDD" id="cd12950">
    <property type="entry name" value="RRP7_Rrp7p"/>
    <property type="match status" value="1"/>
</dbReference>
<dbReference type="Proteomes" id="UP000308768">
    <property type="component" value="Unassembled WGS sequence"/>
</dbReference>
<proteinExistence type="inferred from homology"/>
<dbReference type="EMBL" id="NAJN01000082">
    <property type="protein sequence ID" value="TKA79816.1"/>
    <property type="molecule type" value="Genomic_DNA"/>
</dbReference>
<dbReference type="InterPro" id="IPR035979">
    <property type="entry name" value="RBD_domain_sf"/>
</dbReference>
<dbReference type="GO" id="GO:0006364">
    <property type="term" value="P:rRNA processing"/>
    <property type="evidence" value="ECO:0007669"/>
    <property type="project" value="TreeGrafter"/>
</dbReference>
<dbReference type="GO" id="GO:0034456">
    <property type="term" value="C:UTP-C complex"/>
    <property type="evidence" value="ECO:0007669"/>
    <property type="project" value="TreeGrafter"/>
</dbReference>
<dbReference type="STRING" id="331657.A0A4U0XTJ8"/>
<sequence>MAPKVPLKVADYTVLPLAVPPLLTYPKQTTHYLYLRQHNPKVADADTPRSLFLVNIPIDTTEAHIRSLFADQLGGARVEYAEFEGARSSRKTTAPVAPSVPAKGRKRKRGQDGGGEDEEDVAKLPETWDRELRRSGSTAVVVFVDRASAEMALKEARRAAKGGKEVVWGKGVEGKVPALGSARYLQHHTLRYPDKLALQRSIDAYMTRFAASEASRSRALARQRQVPDEDGFITVTRGGRTGPARLEEAQQKAEEQKEKQKGKEDFYRFQTREKKKQRAGELVRAFEQDRRKVEEMRRKRGRFKPM</sequence>
<feature type="domain" description="Rrp7 RRM-like N-terminal" evidence="4">
    <location>
        <begin position="11"/>
        <end position="187"/>
    </location>
</feature>
<evidence type="ECO:0008006" key="7">
    <source>
        <dbReference type="Google" id="ProtNLM"/>
    </source>
</evidence>
<dbReference type="InterPro" id="IPR012677">
    <property type="entry name" value="Nucleotide-bd_a/b_plait_sf"/>
</dbReference>
<evidence type="ECO:0000256" key="1">
    <source>
        <dbReference type="ARBA" id="ARBA00006110"/>
    </source>
</evidence>
<comment type="similarity">
    <text evidence="1">Belongs to the RRP7 family.</text>
</comment>
<dbReference type="Pfam" id="PF12923">
    <property type="entry name" value="RRP7"/>
    <property type="match status" value="1"/>
</dbReference>
<dbReference type="PANTHER" id="PTHR13191">
    <property type="entry name" value="RIBOSOMAL RNA PROCESSING PROTEIN 7-RELATED"/>
    <property type="match status" value="1"/>
</dbReference>
<dbReference type="InterPro" id="IPR040446">
    <property type="entry name" value="RRP7"/>
</dbReference>
<comment type="caution">
    <text evidence="5">The sequence shown here is derived from an EMBL/GenBank/DDBJ whole genome shotgun (WGS) entry which is preliminary data.</text>
</comment>
<feature type="region of interest" description="Disordered" evidence="2">
    <location>
        <begin position="238"/>
        <end position="266"/>
    </location>
</feature>
<reference evidence="5 6" key="1">
    <citation type="submission" date="2017-03" db="EMBL/GenBank/DDBJ databases">
        <title>Genomes of endolithic fungi from Antarctica.</title>
        <authorList>
            <person name="Coleine C."/>
            <person name="Masonjones S."/>
            <person name="Stajich J.E."/>
        </authorList>
    </citation>
    <scope>NUCLEOTIDE SEQUENCE [LARGE SCALE GENOMIC DNA]</scope>
    <source>
        <strain evidence="5 6">CCFEE 5187</strain>
    </source>
</reference>
<feature type="domain" description="Ribosomal RNA-processing protein 7 C-terminal" evidence="3">
    <location>
        <begin position="191"/>
        <end position="306"/>
    </location>
</feature>
<dbReference type="CDD" id="cd12293">
    <property type="entry name" value="dRRM_Rrp7p"/>
    <property type="match status" value="1"/>
</dbReference>
<dbReference type="GO" id="GO:0032545">
    <property type="term" value="C:CURI complex"/>
    <property type="evidence" value="ECO:0007669"/>
    <property type="project" value="TreeGrafter"/>
</dbReference>
<dbReference type="GO" id="GO:0000028">
    <property type="term" value="P:ribosomal small subunit assembly"/>
    <property type="evidence" value="ECO:0007669"/>
    <property type="project" value="TreeGrafter"/>
</dbReference>